<evidence type="ECO:0000259" key="1">
    <source>
        <dbReference type="Pfam" id="PF05368"/>
    </source>
</evidence>
<evidence type="ECO:0000313" key="3">
    <source>
        <dbReference type="Proteomes" id="UP001501822"/>
    </source>
</evidence>
<comment type="caution">
    <text evidence="2">The sequence shown here is derived from an EMBL/GenBank/DDBJ whole genome shotgun (WGS) entry which is preliminary data.</text>
</comment>
<sequence>MIVITAPTGQIGHQVLDALLNGGRPVRVIARDPGRLAPRTRDRAEVVQGSHSDPGVLAEAFKDAGSVLWLVPPDPGADDIQEHYLGFTRPACDAIKAQGVERVVGVTSLGRGYGRHAGLLSPAFAMDDMIESTGVGYRALAMPFFMENLLNQVDAIRKQGMFFMPNQADRPLAAVATRDIAATAARLLADDSWSGQGTVPVIGPDSLSPDAMAQVLTEVLERPVRFQQVDHEAYKATMTGYGMSDAWAQGLVDMASAQSDGIYDAEQRAVTSPAPTGFRQWCAEVLKPAVLA</sequence>
<reference evidence="3" key="1">
    <citation type="journal article" date="2019" name="Int. J. Syst. Evol. Microbiol.">
        <title>The Global Catalogue of Microorganisms (GCM) 10K type strain sequencing project: providing services to taxonomists for standard genome sequencing and annotation.</title>
        <authorList>
            <consortium name="The Broad Institute Genomics Platform"/>
            <consortium name="The Broad Institute Genome Sequencing Center for Infectious Disease"/>
            <person name="Wu L."/>
            <person name="Ma J."/>
        </authorList>
    </citation>
    <scope>NUCLEOTIDE SEQUENCE [LARGE SCALE GENOMIC DNA]</scope>
    <source>
        <strain evidence="3">JCM 3146</strain>
    </source>
</reference>
<dbReference type="PANTHER" id="PTHR43162:SF1">
    <property type="entry name" value="PRESTALK A DIFFERENTIATION PROTEIN A"/>
    <property type="match status" value="1"/>
</dbReference>
<dbReference type="InterPro" id="IPR051604">
    <property type="entry name" value="Ergot_Alk_Oxidoreductase"/>
</dbReference>
<dbReference type="Proteomes" id="UP001501822">
    <property type="component" value="Unassembled WGS sequence"/>
</dbReference>
<dbReference type="Gene3D" id="3.40.50.720">
    <property type="entry name" value="NAD(P)-binding Rossmann-like Domain"/>
    <property type="match status" value="1"/>
</dbReference>
<dbReference type="InterPro" id="IPR008030">
    <property type="entry name" value="NmrA-like"/>
</dbReference>
<gene>
    <name evidence="2" type="ORF">GCM10010151_72880</name>
</gene>
<keyword evidence="3" id="KW-1185">Reference proteome</keyword>
<name>A0ABP3HJR6_9ACTN</name>
<dbReference type="RefSeq" id="WP_252810446.1">
    <property type="nucleotide sequence ID" value="NZ_BAAABM010000073.1"/>
</dbReference>
<dbReference type="Pfam" id="PF05368">
    <property type="entry name" value="NmrA"/>
    <property type="match status" value="1"/>
</dbReference>
<dbReference type="EMBL" id="BAAABM010000073">
    <property type="protein sequence ID" value="GAA0372350.1"/>
    <property type="molecule type" value="Genomic_DNA"/>
</dbReference>
<evidence type="ECO:0000313" key="2">
    <source>
        <dbReference type="EMBL" id="GAA0372350.1"/>
    </source>
</evidence>
<protein>
    <submittedName>
        <fullName evidence="2">NAD(P)H-binding protein</fullName>
    </submittedName>
</protein>
<proteinExistence type="predicted"/>
<dbReference type="SUPFAM" id="SSF51735">
    <property type="entry name" value="NAD(P)-binding Rossmann-fold domains"/>
    <property type="match status" value="1"/>
</dbReference>
<dbReference type="Gene3D" id="3.90.25.10">
    <property type="entry name" value="UDP-galactose 4-epimerase, domain 1"/>
    <property type="match status" value="1"/>
</dbReference>
<organism evidence="2 3">
    <name type="scientific">Actinoallomurus spadix</name>
    <dbReference type="NCBI Taxonomy" id="79912"/>
    <lineage>
        <taxon>Bacteria</taxon>
        <taxon>Bacillati</taxon>
        <taxon>Actinomycetota</taxon>
        <taxon>Actinomycetes</taxon>
        <taxon>Streptosporangiales</taxon>
        <taxon>Thermomonosporaceae</taxon>
        <taxon>Actinoallomurus</taxon>
    </lineage>
</organism>
<accession>A0ABP3HJR6</accession>
<feature type="domain" description="NmrA-like" evidence="1">
    <location>
        <begin position="2"/>
        <end position="256"/>
    </location>
</feature>
<dbReference type="InterPro" id="IPR036291">
    <property type="entry name" value="NAD(P)-bd_dom_sf"/>
</dbReference>
<dbReference type="PANTHER" id="PTHR43162">
    <property type="match status" value="1"/>
</dbReference>